<name>A0A8S1A2K1_ARCPL</name>
<organism evidence="1 2">
    <name type="scientific">Arctia plantaginis</name>
    <name type="common">Wood tiger moth</name>
    <name type="synonym">Phalaena plantaginis</name>
    <dbReference type="NCBI Taxonomy" id="874455"/>
    <lineage>
        <taxon>Eukaryota</taxon>
        <taxon>Metazoa</taxon>
        <taxon>Ecdysozoa</taxon>
        <taxon>Arthropoda</taxon>
        <taxon>Hexapoda</taxon>
        <taxon>Insecta</taxon>
        <taxon>Pterygota</taxon>
        <taxon>Neoptera</taxon>
        <taxon>Endopterygota</taxon>
        <taxon>Lepidoptera</taxon>
        <taxon>Glossata</taxon>
        <taxon>Ditrysia</taxon>
        <taxon>Noctuoidea</taxon>
        <taxon>Erebidae</taxon>
        <taxon>Arctiinae</taxon>
        <taxon>Arctia</taxon>
    </lineage>
</organism>
<protein>
    <submittedName>
        <fullName evidence="1">Uncharacterized protein</fullName>
    </submittedName>
</protein>
<dbReference type="EMBL" id="CADEBC010000500">
    <property type="protein sequence ID" value="CAB3238883.1"/>
    <property type="molecule type" value="Genomic_DNA"/>
</dbReference>
<dbReference type="AlphaFoldDB" id="A0A8S1A2K1"/>
<reference evidence="1 2" key="1">
    <citation type="submission" date="2020-04" db="EMBL/GenBank/DDBJ databases">
        <authorList>
            <person name="Wallbank WR R."/>
            <person name="Pardo Diaz C."/>
            <person name="Kozak K."/>
            <person name="Martin S."/>
            <person name="Jiggins C."/>
            <person name="Moest M."/>
            <person name="Warren A I."/>
            <person name="Byers J.R.P. K."/>
            <person name="Montejo-Kovacevich G."/>
            <person name="Yen C E."/>
        </authorList>
    </citation>
    <scope>NUCLEOTIDE SEQUENCE [LARGE SCALE GENOMIC DNA]</scope>
</reference>
<gene>
    <name evidence="1" type="ORF">APLA_LOCUS7618</name>
</gene>
<keyword evidence="2" id="KW-1185">Reference proteome</keyword>
<sequence>MIDHLASIVRNYAKCAGVCDAAGAALESVAAALCATADLSPTPPNALHESLMSCGPDRATTRHLGTMLSFKPEFSFQKWLSVRSVLCKTV</sequence>
<comment type="caution">
    <text evidence="1">The sequence shown here is derived from an EMBL/GenBank/DDBJ whole genome shotgun (WGS) entry which is preliminary data.</text>
</comment>
<evidence type="ECO:0000313" key="2">
    <source>
        <dbReference type="Proteomes" id="UP000494106"/>
    </source>
</evidence>
<accession>A0A8S1A2K1</accession>
<evidence type="ECO:0000313" key="1">
    <source>
        <dbReference type="EMBL" id="CAB3238883.1"/>
    </source>
</evidence>
<dbReference type="Proteomes" id="UP000494106">
    <property type="component" value="Unassembled WGS sequence"/>
</dbReference>
<proteinExistence type="predicted"/>